<evidence type="ECO:0000259" key="5">
    <source>
        <dbReference type="PROSITE" id="PS50279"/>
    </source>
</evidence>
<evidence type="ECO:0000313" key="6">
    <source>
        <dbReference type="EMBL" id="AIX87605.1"/>
    </source>
</evidence>
<keyword evidence="3" id="KW-1015">Disulfide bond</keyword>
<dbReference type="PROSITE" id="PS50279">
    <property type="entry name" value="BPTI_KUNITZ_2"/>
    <property type="match status" value="1"/>
</dbReference>
<dbReference type="SMART" id="SM00131">
    <property type="entry name" value="KU"/>
    <property type="match status" value="1"/>
</dbReference>
<dbReference type="GO" id="GO:0004867">
    <property type="term" value="F:serine-type endopeptidase inhibitor activity"/>
    <property type="evidence" value="ECO:0007669"/>
    <property type="project" value="UniProtKB-KW"/>
</dbReference>
<dbReference type="GO" id="GO:0005615">
    <property type="term" value="C:extracellular space"/>
    <property type="evidence" value="ECO:0007669"/>
    <property type="project" value="TreeGrafter"/>
</dbReference>
<evidence type="ECO:0000256" key="2">
    <source>
        <dbReference type="ARBA" id="ARBA00022900"/>
    </source>
</evidence>
<name>A0A0K0LBS1_9SCOR</name>
<evidence type="ECO:0000256" key="3">
    <source>
        <dbReference type="ARBA" id="ARBA00023157"/>
    </source>
</evidence>
<feature type="signal peptide" evidence="4">
    <location>
        <begin position="1"/>
        <end position="21"/>
    </location>
</feature>
<keyword evidence="2" id="KW-0722">Serine protease inhibitor</keyword>
<proteinExistence type="evidence at transcript level"/>
<sequence length="80" mass="8852">MKSAAIVAITLCCLFELFANAQKICSLPPETGKGKAMFTRYYHNNNSKTCETFTYGGIGGNKNNFLNKESCCKTCNARNR</sequence>
<dbReference type="InterPro" id="IPR036880">
    <property type="entry name" value="Kunitz_BPTI_sf"/>
</dbReference>
<dbReference type="Pfam" id="PF00014">
    <property type="entry name" value="Kunitz_BPTI"/>
    <property type="match status" value="1"/>
</dbReference>
<feature type="domain" description="BPTI/Kunitz inhibitor" evidence="5">
    <location>
        <begin position="25"/>
        <end position="75"/>
    </location>
</feature>
<dbReference type="SUPFAM" id="SSF57362">
    <property type="entry name" value="BPTI-like"/>
    <property type="match status" value="1"/>
</dbReference>
<dbReference type="Gene3D" id="4.10.410.10">
    <property type="entry name" value="Pancreatic trypsin inhibitor Kunitz domain"/>
    <property type="match status" value="1"/>
</dbReference>
<accession>A0A0K0LBS1</accession>
<protein>
    <submittedName>
        <fullName evidence="6">Kunitz-type carboxypeptidase inhibitor Kci-7</fullName>
    </submittedName>
</protein>
<dbReference type="GO" id="GO:0044562">
    <property type="term" value="P:venom-mediated inhibition of voltage-gated potassium channel activity"/>
    <property type="evidence" value="ECO:0007669"/>
    <property type="project" value="UniProtKB-ARBA"/>
</dbReference>
<evidence type="ECO:0000256" key="4">
    <source>
        <dbReference type="SAM" id="SignalP"/>
    </source>
</evidence>
<dbReference type="InterPro" id="IPR050098">
    <property type="entry name" value="TFPI/VKTCI-like"/>
</dbReference>
<organism evidence="6">
    <name type="scientific">Androctonus bicolor</name>
    <dbReference type="NCBI Taxonomy" id="748906"/>
    <lineage>
        <taxon>Eukaryota</taxon>
        <taxon>Metazoa</taxon>
        <taxon>Ecdysozoa</taxon>
        <taxon>Arthropoda</taxon>
        <taxon>Chelicerata</taxon>
        <taxon>Arachnida</taxon>
        <taxon>Scorpiones</taxon>
        <taxon>Buthida</taxon>
        <taxon>Buthoidea</taxon>
        <taxon>Buthidae</taxon>
        <taxon>Androctonus</taxon>
    </lineage>
</organism>
<dbReference type="InterPro" id="IPR002223">
    <property type="entry name" value="Kunitz_BPTI"/>
</dbReference>
<reference evidence="6" key="1">
    <citation type="journal article" date="2015" name="J. Proteomics">
        <title>Unique diversity of the venom peptides from the scorpion Androctonus bicolor revealed by transcriptomic and proteomic analysis.</title>
        <authorList>
            <person name="Zhang L."/>
            <person name="Shi W."/>
            <person name="Zeng X.C."/>
            <person name="Ge F."/>
            <person name="Yang M."/>
            <person name="Nie Y."/>
            <person name="Bao A."/>
            <person name="Wu S."/>
            <person name="E G."/>
        </authorList>
    </citation>
    <scope>NUCLEOTIDE SEQUENCE</scope>
</reference>
<dbReference type="PANTHER" id="PTHR10083:SF328">
    <property type="entry name" value="TISSUE FACTOR PATHWAY INHIBITOR"/>
    <property type="match status" value="1"/>
</dbReference>
<evidence type="ECO:0000256" key="1">
    <source>
        <dbReference type="ARBA" id="ARBA00022690"/>
    </source>
</evidence>
<dbReference type="AlphaFoldDB" id="A0A0K0LBS1"/>
<dbReference type="PRINTS" id="PR00759">
    <property type="entry name" value="BASICPTASE"/>
</dbReference>
<keyword evidence="4" id="KW-0732">Signal</keyword>
<keyword evidence="1" id="KW-0646">Protease inhibitor</keyword>
<feature type="chain" id="PRO_5005450932" evidence="4">
    <location>
        <begin position="22"/>
        <end position="80"/>
    </location>
</feature>
<dbReference type="PANTHER" id="PTHR10083">
    <property type="entry name" value="KUNITZ-TYPE PROTEASE INHIBITOR-RELATED"/>
    <property type="match status" value="1"/>
</dbReference>
<dbReference type="EMBL" id="KJ787302">
    <property type="protein sequence ID" value="AIX87605.1"/>
    <property type="molecule type" value="mRNA"/>
</dbReference>